<dbReference type="RefSeq" id="WP_061533713.1">
    <property type="nucleotide sequence ID" value="NZ_CP013233.1"/>
</dbReference>
<dbReference type="AlphaFoldDB" id="A0A127PS53"/>
<keyword evidence="1" id="KW-0812">Transmembrane</keyword>
<dbReference type="OrthoDB" id="9791166at2"/>
<dbReference type="InterPro" id="IPR005625">
    <property type="entry name" value="PepSY-ass_TM"/>
</dbReference>
<dbReference type="PANTHER" id="PTHR34219:SF1">
    <property type="entry name" value="PEPSY DOMAIN-CONTAINING PROTEIN"/>
    <property type="match status" value="1"/>
</dbReference>
<accession>A0A127PS53</accession>
<dbReference type="PANTHER" id="PTHR34219">
    <property type="entry name" value="IRON-REGULATED INNER MEMBRANE PROTEIN-RELATED"/>
    <property type="match status" value="1"/>
</dbReference>
<evidence type="ECO:0000256" key="1">
    <source>
        <dbReference type="SAM" id="Phobius"/>
    </source>
</evidence>
<dbReference type="EMBL" id="CP013235">
    <property type="protein sequence ID" value="AMP10461.1"/>
    <property type="molecule type" value="Genomic_DNA"/>
</dbReference>
<keyword evidence="3" id="KW-1185">Reference proteome</keyword>
<feature type="transmembrane region" description="Helical" evidence="1">
    <location>
        <begin position="452"/>
        <end position="472"/>
    </location>
</feature>
<name>A0A127PS53_9BURK</name>
<evidence type="ECO:0000313" key="3">
    <source>
        <dbReference type="Proteomes" id="UP000071778"/>
    </source>
</evidence>
<keyword evidence="1" id="KW-0472">Membrane</keyword>
<reference evidence="2 3" key="1">
    <citation type="submission" date="2015-11" db="EMBL/GenBank/DDBJ databases">
        <title>Exploring the genomic traits of fungus-feeding bacterial genus Collimonas.</title>
        <authorList>
            <person name="Song C."/>
            <person name="Schmidt R."/>
            <person name="de Jager V."/>
            <person name="Krzyzanowska D."/>
            <person name="Jongedijk E."/>
            <person name="Cankar K."/>
            <person name="Beekwilder J."/>
            <person name="van Veen A."/>
            <person name="de Boer W."/>
            <person name="van Veen J.A."/>
            <person name="Garbeva P."/>
        </authorList>
    </citation>
    <scope>NUCLEOTIDE SEQUENCE [LARGE SCALE GENOMIC DNA]</scope>
    <source>
        <strain evidence="2 3">Ter282</strain>
    </source>
</reference>
<feature type="transmembrane region" description="Helical" evidence="1">
    <location>
        <begin position="162"/>
        <end position="184"/>
    </location>
</feature>
<proteinExistence type="predicted"/>
<keyword evidence="1" id="KW-1133">Transmembrane helix</keyword>
<dbReference type="Pfam" id="PF03929">
    <property type="entry name" value="PepSY_TM"/>
    <property type="match status" value="1"/>
</dbReference>
<dbReference type="PATRIC" id="fig|279058.17.peg.2977"/>
<feature type="transmembrane region" description="Helical" evidence="1">
    <location>
        <begin position="31"/>
        <end position="55"/>
    </location>
</feature>
<feature type="transmembrane region" description="Helical" evidence="1">
    <location>
        <begin position="404"/>
        <end position="426"/>
    </location>
</feature>
<gene>
    <name evidence="2" type="ORF">CAter282_2731</name>
</gene>
<sequence length="482" mass="53654">MQTSLRQAPLADATTDTTSVASRNYRILWRWHFYAGLFVMPFLMVLAITGSIYVFKPQIERALYGDKLFVSASSQPRLGYDRLLAIATSTLPPDAVATSLSVSQDPSRSTEAVFRLSSGDSESVYLNPYSGQVLGTLSVEHRLMKQVRQIHRDLLLGRWGGWLMELAACWTLIMIGTGIALWWPRKQFSVWGSLLPRLNLRGRALWRELHLVAGIWVSIGALFFITSGLPWSSFWGKNFQAVVTWAGSAQPKSTASSEHKHDDHGAHAQHDAMASMTMPKKMLDLPLAEVPWAVGATTVPQSQVTPQQRLSVDRVVAIAASNGLHTYQLALPNKTSDVFTAAYAPGAGEFVRSDLERQRTLHIDQYSGKIMKDMRFADYNPVSKLVTLGVALHMGEYFGFANQLLCASVSLALLGMALSGFVMWWMRRPQRALGAPKRVLQPPPSIRRWKGYMALLGILFPLMGASMIVVWLGDTLFFRKRA</sequence>
<feature type="transmembrane region" description="Helical" evidence="1">
    <location>
        <begin position="204"/>
        <end position="225"/>
    </location>
</feature>
<organism evidence="2 3">
    <name type="scientific">Collimonas arenae</name>
    <dbReference type="NCBI Taxonomy" id="279058"/>
    <lineage>
        <taxon>Bacteria</taxon>
        <taxon>Pseudomonadati</taxon>
        <taxon>Pseudomonadota</taxon>
        <taxon>Betaproteobacteria</taxon>
        <taxon>Burkholderiales</taxon>
        <taxon>Oxalobacteraceae</taxon>
        <taxon>Collimonas</taxon>
    </lineage>
</organism>
<dbReference type="Proteomes" id="UP000071778">
    <property type="component" value="Chromosome"/>
</dbReference>
<evidence type="ECO:0000313" key="2">
    <source>
        <dbReference type="EMBL" id="AMP10461.1"/>
    </source>
</evidence>
<protein>
    <submittedName>
        <fullName evidence="2">PepSY-associated TM helix family protein</fullName>
    </submittedName>
</protein>